<sequence>MSERLTEFESRKILVTVKHILTRISDNKGLYPPNTEQEMRKQIATELFWWKALPKHVATLDLGDGLSISRPDEAIKYIPLAQRETWDLARVDAYASKVAASIQQKWKPIYPPPQVNS</sequence>
<gene>
    <name evidence="1" type="ORF">A2Z00_03585</name>
</gene>
<evidence type="ECO:0000313" key="1">
    <source>
        <dbReference type="EMBL" id="OGG11499.1"/>
    </source>
</evidence>
<accession>A0A1F5ZG76</accession>
<name>A0A1F5ZG76_9BACT</name>
<reference evidence="1 2" key="1">
    <citation type="journal article" date="2016" name="Nat. Commun.">
        <title>Thousands of microbial genomes shed light on interconnected biogeochemical processes in an aquifer system.</title>
        <authorList>
            <person name="Anantharaman K."/>
            <person name="Brown C.T."/>
            <person name="Hug L.A."/>
            <person name="Sharon I."/>
            <person name="Castelle C.J."/>
            <person name="Probst A.J."/>
            <person name="Thomas B.C."/>
            <person name="Singh A."/>
            <person name="Wilkins M.J."/>
            <person name="Karaoz U."/>
            <person name="Brodie E.L."/>
            <person name="Williams K.H."/>
            <person name="Hubbard S.S."/>
            <person name="Banfield J.F."/>
        </authorList>
    </citation>
    <scope>NUCLEOTIDE SEQUENCE [LARGE SCALE GENOMIC DNA]</scope>
</reference>
<organism evidence="1 2">
    <name type="scientific">Candidatus Gottesmanbacteria bacterium RBG_13_45_10</name>
    <dbReference type="NCBI Taxonomy" id="1798370"/>
    <lineage>
        <taxon>Bacteria</taxon>
        <taxon>Candidatus Gottesmaniibacteriota</taxon>
    </lineage>
</organism>
<comment type="caution">
    <text evidence="1">The sequence shown here is derived from an EMBL/GenBank/DDBJ whole genome shotgun (WGS) entry which is preliminary data.</text>
</comment>
<dbReference type="Proteomes" id="UP000177268">
    <property type="component" value="Unassembled WGS sequence"/>
</dbReference>
<protein>
    <submittedName>
        <fullName evidence="1">Uncharacterized protein</fullName>
    </submittedName>
</protein>
<dbReference type="EMBL" id="MFIZ01000026">
    <property type="protein sequence ID" value="OGG11499.1"/>
    <property type="molecule type" value="Genomic_DNA"/>
</dbReference>
<evidence type="ECO:0000313" key="2">
    <source>
        <dbReference type="Proteomes" id="UP000177268"/>
    </source>
</evidence>
<proteinExistence type="predicted"/>
<dbReference type="AlphaFoldDB" id="A0A1F5ZG76"/>